<evidence type="ECO:0000256" key="1">
    <source>
        <dbReference type="SAM" id="Coils"/>
    </source>
</evidence>
<feature type="compositionally biased region" description="Polar residues" evidence="2">
    <location>
        <begin position="728"/>
        <end position="751"/>
    </location>
</feature>
<dbReference type="EMBL" id="JACETU010000007">
    <property type="protein sequence ID" value="KAF7424842.1"/>
    <property type="molecule type" value="Genomic_DNA"/>
</dbReference>
<feature type="coiled-coil region" evidence="1">
    <location>
        <begin position="517"/>
        <end position="583"/>
    </location>
</feature>
<dbReference type="RefSeq" id="XP_036629036.1">
    <property type="nucleotide sequence ID" value="XM_036779647.1"/>
</dbReference>
<dbReference type="GeneID" id="59379971"/>
<organism evidence="3 4">
    <name type="scientific">Pleurotus ostreatus</name>
    <name type="common">Oyster mushroom</name>
    <name type="synonym">White-rot fungus</name>
    <dbReference type="NCBI Taxonomy" id="5322"/>
    <lineage>
        <taxon>Eukaryota</taxon>
        <taxon>Fungi</taxon>
        <taxon>Dikarya</taxon>
        <taxon>Basidiomycota</taxon>
        <taxon>Agaricomycotina</taxon>
        <taxon>Agaricomycetes</taxon>
        <taxon>Agaricomycetidae</taxon>
        <taxon>Agaricales</taxon>
        <taxon>Pleurotineae</taxon>
        <taxon>Pleurotaceae</taxon>
        <taxon>Pleurotus</taxon>
    </lineage>
</organism>
<feature type="compositionally biased region" description="Low complexity" evidence="2">
    <location>
        <begin position="807"/>
        <end position="830"/>
    </location>
</feature>
<feature type="region of interest" description="Disordered" evidence="2">
    <location>
        <begin position="728"/>
        <end position="833"/>
    </location>
</feature>
<dbReference type="PANTHER" id="PTHR23159:SF31">
    <property type="entry name" value="CENTROSOME-ASSOCIATED PROTEIN CEP250 ISOFORM X1"/>
    <property type="match status" value="1"/>
</dbReference>
<feature type="compositionally biased region" description="Basic and acidic residues" evidence="2">
    <location>
        <begin position="425"/>
        <end position="435"/>
    </location>
</feature>
<protein>
    <submittedName>
        <fullName evidence="3">Uncharacterized protein</fullName>
    </submittedName>
</protein>
<dbReference type="VEuPathDB" id="FungiDB:PC9H_010153"/>
<keyword evidence="4" id="KW-1185">Reference proteome</keyword>
<comment type="caution">
    <text evidence="3">The sequence shown here is derived from an EMBL/GenBank/DDBJ whole genome shotgun (WGS) entry which is preliminary data.</text>
</comment>
<feature type="compositionally biased region" description="Polar residues" evidence="2">
    <location>
        <begin position="1"/>
        <end position="13"/>
    </location>
</feature>
<dbReference type="AlphaFoldDB" id="A0A8H7DQA0"/>
<feature type="coiled-coil region" evidence="1">
    <location>
        <begin position="248"/>
        <end position="368"/>
    </location>
</feature>
<feature type="compositionally biased region" description="Polar residues" evidence="2">
    <location>
        <begin position="781"/>
        <end position="806"/>
    </location>
</feature>
<proteinExistence type="predicted"/>
<sequence length="1170" mass="131152">MSESTSGSYTDAASNFADDMSYRSDSATPTPTIPPISRRSSADVSMHSYQTCTPMDTSPMLEAVMGPPPPSHPLNTPTPSQSFFNMSPMPSSTYIPTATINPAMLNPSAAPMPSTFDLRNDFPPFSGSFNLSTDNFLPTYAPLGTLASRDPHLNSNPTFMPVHNTSSALNPPTNLSVSELRKAHVESQKSEQAHSSSHAEALLRETNLRNLLSFKDKQLTDLRHQQAQSSHAPSQDLLDLQSRLHALEQAKQDDAEAADVQYRELKERYDSDLEELQRAINVATNQQSHEASVSEQHLRTIERLNQQLQRVEAEASERYQELEKRFSSASQRWKVDEEKCHEDHEGVVSNLHNRIRELENAYTKLGSDAQSQRRALEDLHRDQMEAASQRWEQAHREDHERVVGELNDRIRELEKAYAKLGSDAQDQRRQLEDQCRNQSSTSALDNSHRQHIEDLEHRLLNLQQQHLHDLEEAKQRYDSLQDSTSRDRHILEDDWQKRLTDLENARHQDAQHEAEVTQEFQAQLKVQQDVLEDLQARISAMQAQHEKDGQDAETRLNEVQQELQEARQNLVDAERQIAQYQELETARHQTPTSTVDMARALETAISDAQRDAEVNFNAWKAAHEQGVQAEHNALREELRDLRTHYQSLQQTTATNGVNTNGTSSPTSGRRHGKQREREVLNVHSFANRRLYPPVATSRNGMGFSSPRAFNIQMPVSNIRSTAATQSLGFNSTRNASPGPSSRPTIASSPSGTPAMRMPANGTNLTSDTARPRTAAPPSFTLAGSHSGANTPLSSHQSTPTPGSRQATPSGPSGGATPTTGRPPTAPQQGTEPQPLNLETAMSALENRLMHALGNMVTGLAENLTRSNNTLPPKASRASGYSQTHEPKTRDPGRTRMMNLVRIKMRNMLHIEQDSEITNAIDRHEVAASAEEVATWEEGDHNPPPLHPLRPFWRHLNHEWNHELAIQFAEEFCREEGEFDVDEVKDHFASRLKTLHIYISRNSTYADGGEALLQAARGRSRRASRRGTLYDNRMRIIESNLQAGESAVWMLLHDMVRGLGLLGMSSDESDPDDNTSVSIIHKDWRSPEVIRLLQVIDRHRQVVNCYGNARAGAPPRSRRRHLGGPVSKHKPVAGLPRNWYNPIWYNSLSRSQLAGLATLAEVPLPLINEDD</sequence>
<feature type="region of interest" description="Disordered" evidence="2">
    <location>
        <begin position="1"/>
        <end position="45"/>
    </location>
</feature>
<feature type="region of interest" description="Disordered" evidence="2">
    <location>
        <begin position="650"/>
        <end position="676"/>
    </location>
</feature>
<accession>A0A8H7DQA0</accession>
<feature type="region of interest" description="Disordered" evidence="2">
    <location>
        <begin position="864"/>
        <end position="892"/>
    </location>
</feature>
<gene>
    <name evidence="3" type="ORF">PC9H_010153</name>
</gene>
<name>A0A8H7DQA0_PLEOS</name>
<evidence type="ECO:0000313" key="3">
    <source>
        <dbReference type="EMBL" id="KAF7424842.1"/>
    </source>
</evidence>
<feature type="region of interest" description="Disordered" evidence="2">
    <location>
        <begin position="421"/>
        <end position="447"/>
    </location>
</feature>
<keyword evidence="1" id="KW-0175">Coiled coil</keyword>
<dbReference type="Proteomes" id="UP000623687">
    <property type="component" value="Unassembled WGS sequence"/>
</dbReference>
<feature type="compositionally biased region" description="Low complexity" evidence="2">
    <location>
        <begin position="651"/>
        <end position="667"/>
    </location>
</feature>
<reference evidence="3" key="1">
    <citation type="submission" date="2019-07" db="EMBL/GenBank/DDBJ databases">
        <authorList>
            <person name="Palmer J.M."/>
        </authorList>
    </citation>
    <scope>NUCLEOTIDE SEQUENCE</scope>
    <source>
        <strain evidence="3">PC9</strain>
    </source>
</reference>
<evidence type="ECO:0000313" key="4">
    <source>
        <dbReference type="Proteomes" id="UP000623687"/>
    </source>
</evidence>
<dbReference type="OrthoDB" id="3224221at2759"/>
<feature type="compositionally biased region" description="Polar residues" evidence="2">
    <location>
        <begin position="436"/>
        <end position="445"/>
    </location>
</feature>
<evidence type="ECO:0000256" key="2">
    <source>
        <dbReference type="SAM" id="MobiDB-lite"/>
    </source>
</evidence>
<dbReference type="PANTHER" id="PTHR23159">
    <property type="entry name" value="CENTROSOMAL PROTEIN 2"/>
    <property type="match status" value="1"/>
</dbReference>
<feature type="compositionally biased region" description="Low complexity" evidence="2">
    <location>
        <begin position="26"/>
        <end position="39"/>
    </location>
</feature>